<proteinExistence type="predicted"/>
<protein>
    <submittedName>
        <fullName evidence="2">Uncharacterized protein</fullName>
    </submittedName>
</protein>
<organism evidence="2 3">
    <name type="scientific">Salinihabitans flavidus</name>
    <dbReference type="NCBI Taxonomy" id="569882"/>
    <lineage>
        <taxon>Bacteria</taxon>
        <taxon>Pseudomonadati</taxon>
        <taxon>Pseudomonadota</taxon>
        <taxon>Alphaproteobacteria</taxon>
        <taxon>Rhodobacterales</taxon>
        <taxon>Roseobacteraceae</taxon>
        <taxon>Salinihabitans</taxon>
    </lineage>
</organism>
<dbReference type="OrthoDB" id="7451388at2"/>
<dbReference type="AlphaFoldDB" id="A0A1H8PU07"/>
<reference evidence="2 3" key="1">
    <citation type="submission" date="2016-10" db="EMBL/GenBank/DDBJ databases">
        <authorList>
            <person name="de Groot N.N."/>
        </authorList>
    </citation>
    <scope>NUCLEOTIDE SEQUENCE [LARGE SCALE GENOMIC DNA]</scope>
    <source>
        <strain evidence="2 3">DSM 27842</strain>
    </source>
</reference>
<keyword evidence="3" id="KW-1185">Reference proteome</keyword>
<evidence type="ECO:0000256" key="1">
    <source>
        <dbReference type="SAM" id="SignalP"/>
    </source>
</evidence>
<gene>
    <name evidence="2" type="ORF">SAMN04490248_105136</name>
</gene>
<sequence>MNTLNQHPAVRLRALAFWLGLAIATLLAGAALAESDEAVDRPDWLPSEIVLPEDAKIGDAREIGSYIKMVSFETEQDAEALLDTWEDELSGAGYQIMRKLDESIESTVEFSGNGVQNGKIVIAPVTPDAKTTIEIDMTLQ</sequence>
<feature type="signal peptide" evidence="1">
    <location>
        <begin position="1"/>
        <end position="33"/>
    </location>
</feature>
<dbReference type="RefSeq" id="WP_093116649.1">
    <property type="nucleotide sequence ID" value="NZ_FODS01000005.1"/>
</dbReference>
<dbReference type="EMBL" id="FODS01000005">
    <property type="protein sequence ID" value="SEO45256.1"/>
    <property type="molecule type" value="Genomic_DNA"/>
</dbReference>
<evidence type="ECO:0000313" key="3">
    <source>
        <dbReference type="Proteomes" id="UP000198893"/>
    </source>
</evidence>
<accession>A0A1H8PU07</accession>
<dbReference type="Proteomes" id="UP000198893">
    <property type="component" value="Unassembled WGS sequence"/>
</dbReference>
<feature type="chain" id="PRO_5011440236" evidence="1">
    <location>
        <begin position="34"/>
        <end position="140"/>
    </location>
</feature>
<keyword evidence="1" id="KW-0732">Signal</keyword>
<evidence type="ECO:0000313" key="2">
    <source>
        <dbReference type="EMBL" id="SEO45256.1"/>
    </source>
</evidence>
<name>A0A1H8PU07_9RHOB</name>